<proteinExistence type="predicted"/>
<dbReference type="EMBL" id="JAFKMR010000048">
    <property type="protein sequence ID" value="MBN8745840.1"/>
    <property type="molecule type" value="Genomic_DNA"/>
</dbReference>
<sequence length="136" mass="14898">MSLKDTAVVAAKIYINPIGYLVEKVAESAVDSTKDDSNKKSIEELQLFAKRQELQMQMAEAQAKVAQELAIAKRIEIAEEVEIEEFYDLNGEGNVGLKADEKGITAGASASGRRVSKRIYKFRGVNTSLVTTNEDA</sequence>
<gene>
    <name evidence="2" type="ORF">J0I24_16350</name>
</gene>
<dbReference type="Proteomes" id="UP000664800">
    <property type="component" value="Unassembled WGS sequence"/>
</dbReference>
<evidence type="ECO:0000313" key="3">
    <source>
        <dbReference type="Proteomes" id="UP000664800"/>
    </source>
</evidence>
<feature type="coiled-coil region" evidence="1">
    <location>
        <begin position="42"/>
        <end position="71"/>
    </location>
</feature>
<keyword evidence="1" id="KW-0175">Coiled coil</keyword>
<evidence type="ECO:0000256" key="1">
    <source>
        <dbReference type="SAM" id="Coils"/>
    </source>
</evidence>
<protein>
    <submittedName>
        <fullName evidence="2">Uncharacterized protein</fullName>
    </submittedName>
</protein>
<organism evidence="2 3">
    <name type="scientific">Thiomonas arsenitoxydans (strain DSM 22701 / CIP 110005 / 3As)</name>
    <dbReference type="NCBI Taxonomy" id="426114"/>
    <lineage>
        <taxon>Bacteria</taxon>
        <taxon>Pseudomonadati</taxon>
        <taxon>Pseudomonadota</taxon>
        <taxon>Betaproteobacteria</taxon>
        <taxon>Burkholderiales</taxon>
        <taxon>Thiomonas</taxon>
    </lineage>
</organism>
<dbReference type="RefSeq" id="WP_276733174.1">
    <property type="nucleotide sequence ID" value="NZ_JAFKMR010000048.1"/>
</dbReference>
<accession>A0A8I1MZA2</accession>
<comment type="caution">
    <text evidence="2">The sequence shown here is derived from an EMBL/GenBank/DDBJ whole genome shotgun (WGS) entry which is preliminary data.</text>
</comment>
<reference evidence="2" key="1">
    <citation type="submission" date="2021-02" db="EMBL/GenBank/DDBJ databases">
        <title>Thiocyanate and organic carbon inputs drive convergent selection for specific autotrophic Afipia and Thiobacillus strains within complex microbiomes.</title>
        <authorList>
            <person name="Huddy R.J."/>
            <person name="Sachdeva R."/>
            <person name="Kadzinga F."/>
            <person name="Kantor R.S."/>
            <person name="Harrison S.T.L."/>
            <person name="Banfield J.F."/>
        </authorList>
    </citation>
    <scope>NUCLEOTIDE SEQUENCE</scope>
    <source>
        <strain evidence="2">SCN18_13_7_16_R3_B_64_19</strain>
    </source>
</reference>
<evidence type="ECO:0000313" key="2">
    <source>
        <dbReference type="EMBL" id="MBN8745840.1"/>
    </source>
</evidence>
<name>A0A8I1MZA2_THIA3</name>
<dbReference type="AlphaFoldDB" id="A0A8I1MZA2"/>